<dbReference type="Proteomes" id="UP000310200">
    <property type="component" value="Unassembled WGS sequence"/>
</dbReference>
<reference evidence="6 7" key="1">
    <citation type="journal article" date="2019" name="Philos. Trans. R. Soc. Lond., B, Biol. Sci.">
        <title>Ant behaviour and brain gene expression of defending hosts depend on the ecological success of the intruding social parasite.</title>
        <authorList>
            <person name="Kaur R."/>
            <person name="Stoldt M."/>
            <person name="Jongepier E."/>
            <person name="Feldmeyer B."/>
            <person name="Menzel F."/>
            <person name="Bornberg-Bauer E."/>
            <person name="Foitzik S."/>
        </authorList>
    </citation>
    <scope>NUCLEOTIDE SEQUENCE [LARGE SCALE GENOMIC DNA]</scope>
    <source>
        <tissue evidence="6">Whole body</tissue>
    </source>
</reference>
<dbReference type="SUPFAM" id="SSF53335">
    <property type="entry name" value="S-adenosyl-L-methionine-dependent methyltransferases"/>
    <property type="match status" value="1"/>
</dbReference>
<dbReference type="NCBIfam" id="TIGR01983">
    <property type="entry name" value="UbiG"/>
    <property type="match status" value="1"/>
</dbReference>
<evidence type="ECO:0000256" key="5">
    <source>
        <dbReference type="HAMAP-Rule" id="MF_03190"/>
    </source>
</evidence>
<name>A0A4S2KSR2_9HYME</name>
<keyword evidence="5" id="KW-0479">Metal-binding</keyword>
<comment type="caution">
    <text evidence="6">The sequence shown here is derived from an EMBL/GenBank/DDBJ whole genome shotgun (WGS) entry which is preliminary data.</text>
</comment>
<keyword evidence="5" id="KW-0999">Mitochondrion inner membrane</keyword>
<comment type="pathway">
    <text evidence="5">Cofactor biosynthesis; ubiquinone biosynthesis.</text>
</comment>
<feature type="binding site" evidence="5">
    <location>
        <position position="170"/>
    </location>
    <ligand>
        <name>Mg(2+)</name>
        <dbReference type="ChEBI" id="CHEBI:18420"/>
    </ligand>
</feature>
<comment type="subunit">
    <text evidence="5">Component of a multi-subunit COQ enzyme complex.</text>
</comment>
<comment type="subcellular location">
    <subcellularLocation>
        <location evidence="5">Mitochondrion inner membrane</location>
        <topology evidence="5">Peripheral membrane protein</topology>
        <orientation evidence="5">Matrix side</orientation>
    </subcellularLocation>
</comment>
<keyword evidence="1 5" id="KW-0489">Methyltransferase</keyword>
<dbReference type="HAMAP" id="MF_00472">
    <property type="entry name" value="UbiG"/>
    <property type="match status" value="1"/>
</dbReference>
<dbReference type="AlphaFoldDB" id="A0A4S2KSR2"/>
<evidence type="ECO:0000256" key="2">
    <source>
        <dbReference type="ARBA" id="ARBA00022679"/>
    </source>
</evidence>
<dbReference type="GO" id="GO:0010420">
    <property type="term" value="F:polyprenyldihydroxybenzoate methyltransferase activity"/>
    <property type="evidence" value="ECO:0007669"/>
    <property type="project" value="UniProtKB-UniRule"/>
</dbReference>
<dbReference type="GO" id="GO:0046872">
    <property type="term" value="F:metal ion binding"/>
    <property type="evidence" value="ECO:0007669"/>
    <property type="project" value="UniProtKB-KW"/>
</dbReference>
<dbReference type="EC" id="2.1.1.-" evidence="5"/>
<organism evidence="6 7">
    <name type="scientific">Temnothorax longispinosus</name>
    <dbReference type="NCBI Taxonomy" id="300112"/>
    <lineage>
        <taxon>Eukaryota</taxon>
        <taxon>Metazoa</taxon>
        <taxon>Ecdysozoa</taxon>
        <taxon>Arthropoda</taxon>
        <taxon>Hexapoda</taxon>
        <taxon>Insecta</taxon>
        <taxon>Pterygota</taxon>
        <taxon>Neoptera</taxon>
        <taxon>Endopterygota</taxon>
        <taxon>Hymenoptera</taxon>
        <taxon>Apocrita</taxon>
        <taxon>Aculeata</taxon>
        <taxon>Formicoidea</taxon>
        <taxon>Formicidae</taxon>
        <taxon>Myrmicinae</taxon>
        <taxon>Temnothorax</taxon>
    </lineage>
</organism>
<feature type="binding site" evidence="5">
    <location>
        <position position="70"/>
    </location>
    <ligand>
        <name>S-adenosyl-L-methionine</name>
        <dbReference type="ChEBI" id="CHEBI:59789"/>
    </ligand>
</feature>
<comment type="catalytic activity">
    <reaction evidence="5">
        <text>a 3-demethylubiquinol + S-adenosyl-L-methionine = a ubiquinol + S-adenosyl-L-homocysteine + H(+)</text>
        <dbReference type="Rhea" id="RHEA:44380"/>
        <dbReference type="Rhea" id="RHEA-COMP:9566"/>
        <dbReference type="Rhea" id="RHEA-COMP:10914"/>
        <dbReference type="ChEBI" id="CHEBI:15378"/>
        <dbReference type="ChEBI" id="CHEBI:17976"/>
        <dbReference type="ChEBI" id="CHEBI:57856"/>
        <dbReference type="ChEBI" id="CHEBI:59789"/>
        <dbReference type="ChEBI" id="CHEBI:84422"/>
        <dbReference type="EC" id="2.1.1.64"/>
    </reaction>
</comment>
<keyword evidence="5" id="KW-0460">Magnesium</keyword>
<comment type="similarity">
    <text evidence="5">Belongs to the class I-like SAM-binding methyltransferase superfamily. UbiG/COQ3 family.</text>
</comment>
<keyword evidence="2 5" id="KW-0808">Transferase</keyword>
<keyword evidence="4 5" id="KW-0949">S-adenosyl-L-methionine</keyword>
<dbReference type="PANTHER" id="PTHR43464">
    <property type="entry name" value="METHYLTRANSFERASE"/>
    <property type="match status" value="1"/>
</dbReference>
<dbReference type="GO" id="GO:0032259">
    <property type="term" value="P:methylation"/>
    <property type="evidence" value="ECO:0007669"/>
    <property type="project" value="UniProtKB-KW"/>
</dbReference>
<dbReference type="EMBL" id="QBLH01001786">
    <property type="protein sequence ID" value="TGZ51149.1"/>
    <property type="molecule type" value="Genomic_DNA"/>
</dbReference>
<feature type="binding site" evidence="5">
    <location>
        <position position="122"/>
    </location>
    <ligand>
        <name>S-adenosyl-L-methionine</name>
        <dbReference type="ChEBI" id="CHEBI:59789"/>
    </ligand>
</feature>
<comment type="function">
    <text evidence="5">O-methyltransferase required for two non-consecutive steps during ubiquinone biosynthesis. Catalyzes the 2 O-methylation of 3,4-dihydroxy-5-(all-trans-polyprenyl)benzoic acid into 4-hydroxy-3-methoxy-5-(all-trans-polyprenyl)benzoic acid. Also catalyzes the last step of ubiquinone biosynthesis by mediating methylation of 3-demethylubiquinone into ubiquinone. Also able to mediate the methylation of 3-demethylubiquinol into ubiquinol.</text>
</comment>
<dbReference type="STRING" id="300112.A0A4S2KSR2"/>
<gene>
    <name evidence="5" type="primary">coq3</name>
    <name evidence="6" type="ORF">DBV15_08614</name>
</gene>
<sequence length="285" mass="31800">MITLNVVKYFNGPWRSILGNRLSGNIVCVNKTRPMSTIDSKAVEYHSAMKNIWWDENGPINALHSFNPLRIQFVKDGLINAGVKLQNSNLPLKGFKIVEVGCGGGILTEGLARVGAQVTGIDASAELIDIAKEHVKLDPDISERVNYIQTTVEDFARKPKETYDAVVTSEVLEHVANPQIFLKECVKIVKPGKSIFITTINKTLTSLLSTIVATEYIFGSIPRGTHQWNKFIAPHKVQRILENYGCETKLIRGMHFNPATRRWSRPSTVSTFYGLHAIKHTETSV</sequence>
<dbReference type="EC" id="2.1.1.64" evidence="5"/>
<comment type="catalytic activity">
    <reaction evidence="5">
        <text>a 3-demethylubiquinone + S-adenosyl-L-methionine = a ubiquinone + S-adenosyl-L-homocysteine</text>
        <dbReference type="Rhea" id="RHEA:81215"/>
        <dbReference type="Rhea" id="RHEA-COMP:9565"/>
        <dbReference type="Rhea" id="RHEA-COMP:19654"/>
        <dbReference type="ChEBI" id="CHEBI:16389"/>
        <dbReference type="ChEBI" id="CHEBI:57856"/>
        <dbReference type="ChEBI" id="CHEBI:59789"/>
        <dbReference type="ChEBI" id="CHEBI:231825"/>
    </reaction>
</comment>
<protein>
    <recommendedName>
        <fullName evidence="5">Ubiquinone biosynthesis O-methyltransferase, mitochondrial</fullName>
    </recommendedName>
    <alternativeName>
        <fullName evidence="5">3-demethylubiquinol 3-O-methyltransferase</fullName>
        <ecNumber evidence="5">2.1.1.64</ecNumber>
    </alternativeName>
    <alternativeName>
        <fullName evidence="5">3-demethylubiquinone 3-O-methyltransferase</fullName>
        <ecNumber evidence="5">2.1.1.-</ecNumber>
    </alternativeName>
    <alternativeName>
        <fullName evidence="5">Polyprenyldihydroxybenzoate methyltransferase</fullName>
        <ecNumber evidence="5">2.1.1.114</ecNumber>
    </alternativeName>
</protein>
<proteinExistence type="inferred from homology"/>
<feature type="binding site" evidence="5">
    <location>
        <position position="101"/>
    </location>
    <ligand>
        <name>S-adenosyl-L-methionine</name>
        <dbReference type="ChEBI" id="CHEBI:59789"/>
    </ligand>
</feature>
<keyword evidence="5" id="KW-0496">Mitochondrion</keyword>
<evidence type="ECO:0000256" key="1">
    <source>
        <dbReference type="ARBA" id="ARBA00022603"/>
    </source>
</evidence>
<dbReference type="GO" id="GO:0061542">
    <property type="term" value="F:3-demethylubiquinol 3-O-methyltransferase activity"/>
    <property type="evidence" value="ECO:0007669"/>
    <property type="project" value="UniProtKB-UniRule"/>
</dbReference>
<dbReference type="UniPathway" id="UPA00232"/>
<evidence type="ECO:0000256" key="3">
    <source>
        <dbReference type="ARBA" id="ARBA00022688"/>
    </source>
</evidence>
<feature type="binding site" evidence="5">
    <location>
        <position position="169"/>
    </location>
    <ligand>
        <name>S-adenosyl-L-methionine</name>
        <dbReference type="ChEBI" id="CHEBI:59789"/>
    </ligand>
</feature>
<comment type="catalytic activity">
    <reaction evidence="5">
        <text>a 3,4-dihydroxy-5-(all-trans-polyprenyl)benzoate + S-adenosyl-L-methionine = a 4-hydroxy-3-methoxy-5-(all-trans-polyprenyl)benzoate + S-adenosyl-L-homocysteine + H(+)</text>
        <dbReference type="Rhea" id="RHEA:44452"/>
        <dbReference type="Rhea" id="RHEA-COMP:10930"/>
        <dbReference type="Rhea" id="RHEA-COMP:10931"/>
        <dbReference type="ChEBI" id="CHEBI:15378"/>
        <dbReference type="ChEBI" id="CHEBI:57856"/>
        <dbReference type="ChEBI" id="CHEBI:59789"/>
        <dbReference type="ChEBI" id="CHEBI:64694"/>
        <dbReference type="ChEBI" id="CHEBI:84443"/>
        <dbReference type="EC" id="2.1.1.114"/>
    </reaction>
</comment>
<keyword evidence="5" id="KW-0472">Membrane</keyword>
<dbReference type="InterPro" id="IPR029063">
    <property type="entry name" value="SAM-dependent_MTases_sf"/>
</dbReference>
<feature type="binding site" evidence="5">
    <location>
        <position position="173"/>
    </location>
    <ligand>
        <name>Mg(2+)</name>
        <dbReference type="ChEBI" id="CHEBI:18420"/>
    </ligand>
</feature>
<dbReference type="Gene3D" id="3.40.50.150">
    <property type="entry name" value="Vaccinia Virus protein VP39"/>
    <property type="match status" value="1"/>
</dbReference>
<evidence type="ECO:0000313" key="6">
    <source>
        <dbReference type="EMBL" id="TGZ51149.1"/>
    </source>
</evidence>
<dbReference type="Pfam" id="PF13489">
    <property type="entry name" value="Methyltransf_23"/>
    <property type="match status" value="1"/>
</dbReference>
<dbReference type="GO" id="GO:0031314">
    <property type="term" value="C:extrinsic component of mitochondrial inner membrane"/>
    <property type="evidence" value="ECO:0007669"/>
    <property type="project" value="UniProtKB-UniRule"/>
</dbReference>
<dbReference type="CDD" id="cd02440">
    <property type="entry name" value="AdoMet_MTases"/>
    <property type="match status" value="1"/>
</dbReference>
<accession>A0A4S2KSR2</accession>
<dbReference type="PANTHER" id="PTHR43464:SF19">
    <property type="entry name" value="UBIQUINONE BIOSYNTHESIS O-METHYLTRANSFERASE, MITOCHONDRIAL"/>
    <property type="match status" value="1"/>
</dbReference>
<keyword evidence="6" id="KW-0830">Ubiquinone</keyword>
<dbReference type="InterPro" id="IPR010233">
    <property type="entry name" value="UbiG_MeTrfase"/>
</dbReference>
<dbReference type="GO" id="GO:0120537">
    <property type="term" value="F:3-demethylubiquinone 3-O-methyltransferase activity"/>
    <property type="evidence" value="ECO:0007669"/>
    <property type="project" value="RHEA"/>
</dbReference>
<feature type="binding site" evidence="5">
    <location>
        <position position="174"/>
    </location>
    <ligand>
        <name>Mg(2+)</name>
        <dbReference type="ChEBI" id="CHEBI:18420"/>
    </ligand>
</feature>
<dbReference type="EC" id="2.1.1.114" evidence="5"/>
<keyword evidence="3 5" id="KW-0831">Ubiquinone biosynthesis</keyword>
<comment type="cofactor">
    <cofactor evidence="5">
        <name>Mg(2+)</name>
        <dbReference type="ChEBI" id="CHEBI:18420"/>
    </cofactor>
</comment>
<keyword evidence="7" id="KW-1185">Reference proteome</keyword>
<evidence type="ECO:0000256" key="4">
    <source>
        <dbReference type="ARBA" id="ARBA00022691"/>
    </source>
</evidence>
<evidence type="ECO:0000313" key="7">
    <source>
        <dbReference type="Proteomes" id="UP000310200"/>
    </source>
</evidence>